<feature type="domain" description="Resolvase/invertase-type recombinase catalytic" evidence="1">
    <location>
        <begin position="3"/>
        <end position="83"/>
    </location>
</feature>
<dbReference type="InterPro" id="IPR036162">
    <property type="entry name" value="Resolvase-like_N_sf"/>
</dbReference>
<reference evidence="3 5" key="2">
    <citation type="submission" date="2018-08" db="EMBL/GenBank/DDBJ databases">
        <title>Brachybacterium saurashtrense DSM 23186.</title>
        <authorList>
            <person name="Li Y."/>
        </authorList>
    </citation>
    <scope>NUCLEOTIDE SEQUENCE [LARGE SCALE GENOMIC DNA]</scope>
    <source>
        <strain evidence="3 5">DSM 23186</strain>
    </source>
</reference>
<keyword evidence="4" id="KW-1185">Reference proteome</keyword>
<organism evidence="3 5">
    <name type="scientific">Brachybacterium saurashtrense</name>
    <dbReference type="NCBI Taxonomy" id="556288"/>
    <lineage>
        <taxon>Bacteria</taxon>
        <taxon>Bacillati</taxon>
        <taxon>Actinomycetota</taxon>
        <taxon>Actinomycetes</taxon>
        <taxon>Micrococcales</taxon>
        <taxon>Dermabacteraceae</taxon>
        <taxon>Brachybacterium</taxon>
    </lineage>
</organism>
<dbReference type="PANTHER" id="PTHR30461:SF23">
    <property type="entry name" value="DNA RECOMBINASE-RELATED"/>
    <property type="match status" value="1"/>
</dbReference>
<dbReference type="EMBL" id="QSWH01000011">
    <property type="protein sequence ID" value="RRR20882.1"/>
    <property type="molecule type" value="Genomic_DNA"/>
</dbReference>
<dbReference type="KEGG" id="bsau:DWV08_16340"/>
<dbReference type="GO" id="GO:0000150">
    <property type="term" value="F:DNA strand exchange activity"/>
    <property type="evidence" value="ECO:0007669"/>
    <property type="project" value="InterPro"/>
</dbReference>
<evidence type="ECO:0000313" key="2">
    <source>
        <dbReference type="EMBL" id="AXK47033.1"/>
    </source>
</evidence>
<evidence type="ECO:0000313" key="5">
    <source>
        <dbReference type="Proteomes" id="UP000282185"/>
    </source>
</evidence>
<name>A0A345YSY1_9MICO</name>
<protein>
    <recommendedName>
        <fullName evidence="1">Resolvase/invertase-type recombinase catalytic domain-containing protein</fullName>
    </recommendedName>
</protein>
<dbReference type="Pfam" id="PF00239">
    <property type="entry name" value="Resolvase"/>
    <property type="match status" value="1"/>
</dbReference>
<evidence type="ECO:0000313" key="3">
    <source>
        <dbReference type="EMBL" id="RRR20882.1"/>
    </source>
</evidence>
<sequence>MGQAAVYLRISQDRTGLQAGIQRQQEDCAAHAAKLGFTDPQVFIDNDVSAFDGGRRNGYDALVAQVRAAVRHIVVWHVDRLYR</sequence>
<evidence type="ECO:0000313" key="4">
    <source>
        <dbReference type="Proteomes" id="UP000254236"/>
    </source>
</evidence>
<accession>A0A345YSY1</accession>
<dbReference type="GO" id="GO:0003677">
    <property type="term" value="F:DNA binding"/>
    <property type="evidence" value="ECO:0007669"/>
    <property type="project" value="InterPro"/>
</dbReference>
<proteinExistence type="predicted"/>
<dbReference type="SUPFAM" id="SSF53041">
    <property type="entry name" value="Resolvase-like"/>
    <property type="match status" value="1"/>
</dbReference>
<gene>
    <name evidence="2" type="ORF">DWV08_16340</name>
    <name evidence="3" type="ORF">DXU92_16235</name>
</gene>
<dbReference type="InterPro" id="IPR050639">
    <property type="entry name" value="SSR_resolvase"/>
</dbReference>
<reference evidence="2 4" key="1">
    <citation type="submission" date="2018-07" db="EMBL/GenBank/DDBJ databases">
        <title>Brachybacterium saurashtrense DSM 23186 genome sequence.</title>
        <authorList>
            <person name="Guo L."/>
        </authorList>
    </citation>
    <scope>NUCLEOTIDE SEQUENCE [LARGE SCALE GENOMIC DNA]</scope>
    <source>
        <strain evidence="2 4">DSM 23186</strain>
    </source>
</reference>
<dbReference type="InterPro" id="IPR006119">
    <property type="entry name" value="Resolv_N"/>
</dbReference>
<dbReference type="Proteomes" id="UP000254236">
    <property type="component" value="Chromosome"/>
</dbReference>
<dbReference type="EMBL" id="CP031356">
    <property type="protein sequence ID" value="AXK47033.1"/>
    <property type="molecule type" value="Genomic_DNA"/>
</dbReference>
<dbReference type="PROSITE" id="PS51736">
    <property type="entry name" value="RECOMBINASES_3"/>
    <property type="match status" value="1"/>
</dbReference>
<dbReference type="Proteomes" id="UP000282185">
    <property type="component" value="Unassembled WGS sequence"/>
</dbReference>
<dbReference type="AlphaFoldDB" id="A0A345YSY1"/>
<evidence type="ECO:0000259" key="1">
    <source>
        <dbReference type="PROSITE" id="PS51736"/>
    </source>
</evidence>
<dbReference type="CDD" id="cd00338">
    <property type="entry name" value="Ser_Recombinase"/>
    <property type="match status" value="1"/>
</dbReference>
<dbReference type="Gene3D" id="3.40.50.1390">
    <property type="entry name" value="Resolvase, N-terminal catalytic domain"/>
    <property type="match status" value="1"/>
</dbReference>
<dbReference type="OrthoDB" id="4500247at2"/>
<dbReference type="PANTHER" id="PTHR30461">
    <property type="entry name" value="DNA-INVERTASE FROM LAMBDOID PROPHAGE"/>
    <property type="match status" value="1"/>
</dbReference>